<dbReference type="PRINTS" id="PR01021">
    <property type="entry name" value="OMPADOMAIN"/>
</dbReference>
<dbReference type="PANTHER" id="PTHR30329">
    <property type="entry name" value="STATOR ELEMENT OF FLAGELLAR MOTOR COMPLEX"/>
    <property type="match status" value="1"/>
</dbReference>
<feature type="domain" description="OmpA-like" evidence="11">
    <location>
        <begin position="379"/>
        <end position="491"/>
    </location>
</feature>
<name>A0ABQ3I1U1_9SPHI</name>
<protein>
    <recommendedName>
        <fullName evidence="11">OmpA-like domain-containing protein</fullName>
    </recommendedName>
</protein>
<dbReference type="InterPro" id="IPR006664">
    <property type="entry name" value="OMP_bac"/>
</dbReference>
<keyword evidence="13" id="KW-1185">Reference proteome</keyword>
<evidence type="ECO:0000256" key="10">
    <source>
        <dbReference type="SAM" id="MobiDB-lite"/>
    </source>
</evidence>
<evidence type="ECO:0000256" key="4">
    <source>
        <dbReference type="ARBA" id="ARBA00022692"/>
    </source>
</evidence>
<dbReference type="Pfam" id="PF00691">
    <property type="entry name" value="OmpA"/>
    <property type="match status" value="1"/>
</dbReference>
<gene>
    <name evidence="12" type="ORF">GCM10017764_31870</name>
</gene>
<evidence type="ECO:0000256" key="9">
    <source>
        <dbReference type="PROSITE-ProRule" id="PRU00473"/>
    </source>
</evidence>
<dbReference type="Gene3D" id="2.40.160.20">
    <property type="match status" value="1"/>
</dbReference>
<comment type="caution">
    <text evidence="12">The sequence shown here is derived from an EMBL/GenBank/DDBJ whole genome shotgun (WGS) entry which is preliminary data.</text>
</comment>
<evidence type="ECO:0000256" key="1">
    <source>
        <dbReference type="ARBA" id="ARBA00004571"/>
    </source>
</evidence>
<evidence type="ECO:0000313" key="13">
    <source>
        <dbReference type="Proteomes" id="UP000620550"/>
    </source>
</evidence>
<evidence type="ECO:0000256" key="8">
    <source>
        <dbReference type="ARBA" id="ARBA00023237"/>
    </source>
</evidence>
<evidence type="ECO:0000256" key="6">
    <source>
        <dbReference type="ARBA" id="ARBA00023114"/>
    </source>
</evidence>
<proteinExistence type="predicted"/>
<evidence type="ECO:0000259" key="11">
    <source>
        <dbReference type="PROSITE" id="PS51123"/>
    </source>
</evidence>
<organism evidence="12 13">
    <name type="scientific">Sphingobacterium griseoflavum</name>
    <dbReference type="NCBI Taxonomy" id="1474952"/>
    <lineage>
        <taxon>Bacteria</taxon>
        <taxon>Pseudomonadati</taxon>
        <taxon>Bacteroidota</taxon>
        <taxon>Sphingobacteriia</taxon>
        <taxon>Sphingobacteriales</taxon>
        <taxon>Sphingobacteriaceae</taxon>
        <taxon>Sphingobacterium</taxon>
    </lineage>
</organism>
<dbReference type="SUPFAM" id="SSF56925">
    <property type="entry name" value="OMPA-like"/>
    <property type="match status" value="1"/>
</dbReference>
<keyword evidence="6" id="KW-0626">Porin</keyword>
<dbReference type="SUPFAM" id="SSF103647">
    <property type="entry name" value="TSP type-3 repeat"/>
    <property type="match status" value="1"/>
</dbReference>
<evidence type="ECO:0000256" key="3">
    <source>
        <dbReference type="ARBA" id="ARBA00022452"/>
    </source>
</evidence>
<comment type="subcellular location">
    <subcellularLocation>
        <location evidence="1">Cell outer membrane</location>
        <topology evidence="1">Multi-pass membrane protein</topology>
    </subcellularLocation>
</comment>
<keyword evidence="4" id="KW-0812">Transmembrane</keyword>
<evidence type="ECO:0000256" key="7">
    <source>
        <dbReference type="ARBA" id="ARBA00023136"/>
    </source>
</evidence>
<dbReference type="PROSITE" id="PS51123">
    <property type="entry name" value="OMPA_2"/>
    <property type="match status" value="1"/>
</dbReference>
<dbReference type="InterPro" id="IPR011250">
    <property type="entry name" value="OMP/PagP_B-barrel"/>
</dbReference>
<dbReference type="InterPro" id="IPR036737">
    <property type="entry name" value="OmpA-like_sf"/>
</dbReference>
<evidence type="ECO:0000313" key="12">
    <source>
        <dbReference type="EMBL" id="GHE46289.1"/>
    </source>
</evidence>
<dbReference type="InterPro" id="IPR028974">
    <property type="entry name" value="TSP_type-3_rpt"/>
</dbReference>
<dbReference type="Gene3D" id="3.30.1330.60">
    <property type="entry name" value="OmpA-like domain"/>
    <property type="match status" value="1"/>
</dbReference>
<keyword evidence="5" id="KW-0406">Ion transport</keyword>
<dbReference type="SUPFAM" id="SSF103088">
    <property type="entry name" value="OmpA-like"/>
    <property type="match status" value="1"/>
</dbReference>
<keyword evidence="7 9" id="KW-0472">Membrane</keyword>
<keyword evidence="2" id="KW-0813">Transport</keyword>
<dbReference type="Proteomes" id="UP000620550">
    <property type="component" value="Unassembled WGS sequence"/>
</dbReference>
<keyword evidence="8" id="KW-0998">Cell outer membrane</keyword>
<accession>A0ABQ3I1U1</accession>
<feature type="region of interest" description="Disordered" evidence="10">
    <location>
        <begin position="469"/>
        <end position="491"/>
    </location>
</feature>
<dbReference type="EMBL" id="BNAF01000014">
    <property type="protein sequence ID" value="GHE46289.1"/>
    <property type="molecule type" value="Genomic_DNA"/>
</dbReference>
<evidence type="ECO:0000256" key="5">
    <source>
        <dbReference type="ARBA" id="ARBA00023065"/>
    </source>
</evidence>
<keyword evidence="3" id="KW-1134">Transmembrane beta strand</keyword>
<feature type="compositionally biased region" description="Basic and acidic residues" evidence="10">
    <location>
        <begin position="478"/>
        <end position="491"/>
    </location>
</feature>
<evidence type="ECO:0000256" key="2">
    <source>
        <dbReference type="ARBA" id="ARBA00022448"/>
    </source>
</evidence>
<reference evidence="13" key="1">
    <citation type="journal article" date="2019" name="Int. J. Syst. Evol. Microbiol.">
        <title>The Global Catalogue of Microorganisms (GCM) 10K type strain sequencing project: providing services to taxonomists for standard genome sequencing and annotation.</title>
        <authorList>
            <consortium name="The Broad Institute Genomics Platform"/>
            <consortium name="The Broad Institute Genome Sequencing Center for Infectious Disease"/>
            <person name="Wu L."/>
            <person name="Ma J."/>
        </authorList>
    </citation>
    <scope>NUCLEOTIDE SEQUENCE [LARGE SCALE GENOMIC DNA]</scope>
    <source>
        <strain evidence="13">CGMCC 1.12966</strain>
    </source>
</reference>
<sequence>MASLLLSYVKIEKVKTIKNFNNLKNKSMNYSTIKKTAVAASLVAALGFAENAQAQTPTVFGGRSQYRTWSIGVQGGITTPNVIVGGSNNFGQKVGLFQNKVGEYYGLTVRKQFSHLFGLELEGNRGRIKTFNHAISNQPNGAIESTAWGIDARSAETEVNWAASLNGVFQLGTIDFLRRENAVNFYAKVGLGVLANNPVQYTNNDFTGASVDKKGQWGEEIFGDRELVGDRDFKMAAFVPVGVGVKFKLSEVVALNLGYTMNFTDDNLLYGPGRSDVKGKFSNVYGGLEFTLGSRDKESLTFTNPVATLYDELKDPSLRNEVEALKQRVSTLEGTVDQLSKDSDGDGVSDKFDKCPGTPAGTAVDGSGCPIKFPEPVVTNATTGAYYAPIQFEFDSSVLKTESYATLDKLAQELRSANSSVKLDGYASAEGSEDYNMNLSKDRANAVKQYLVNAGVSASSISANGYGEANPVASNATEEGRVQNRRVEIKK</sequence>
<dbReference type="InterPro" id="IPR006665">
    <property type="entry name" value="OmpA-like"/>
</dbReference>
<dbReference type="InterPro" id="IPR050330">
    <property type="entry name" value="Bact_OuterMem_StrucFunc"/>
</dbReference>
<dbReference type="CDD" id="cd07185">
    <property type="entry name" value="OmpA_C-like"/>
    <property type="match status" value="1"/>
</dbReference>
<dbReference type="PANTHER" id="PTHR30329:SF21">
    <property type="entry name" value="LIPOPROTEIN YIAD-RELATED"/>
    <property type="match status" value="1"/>
</dbReference>